<evidence type="ECO:0000256" key="1">
    <source>
        <dbReference type="SAM" id="MobiDB-lite"/>
    </source>
</evidence>
<dbReference type="EMBL" id="CP073720">
    <property type="protein sequence ID" value="UWP85343.1"/>
    <property type="molecule type" value="Genomic_DNA"/>
</dbReference>
<proteinExistence type="predicted"/>
<name>A0ABY5W5M5_9ACTN</name>
<evidence type="ECO:0000313" key="3">
    <source>
        <dbReference type="EMBL" id="UWP85343.1"/>
    </source>
</evidence>
<sequence>MPDGMIELDLTSPWRPPEGSRPPRMRAGLRWIALVAVALTTLGVLAAATPSASTEPVFTFDDFRVLNVEASGDRLIIQRYQPGGAGTRVEVLSLRDGTRLWSMGLGLDQHLTFLTDNVMALTADVPAGSTPTLTVLDAATGERLWQRTQPAALRRAGGRILAEDATGVTDKGQPAGVDLTGEILVEQHERRYLALDERTGATVWEVRVPRGSVADFSWFDEDSGPGLMFELSPTGLLRIRDLDTGAVIATHQLDWSGTVSGFTVGDLFHESGPAVPDKMLISKAGERGMDVYDRGTGRLLWRWQDDRSNGSGGSPYPCAADLFCLRDESGLTGVDPGTGEQRWHLDRYTDLLGRDGDILVLTTREPSETAARPVVTVDARTGRVVRVLEGWRPVVSLPGGRLVSWRRVDDRTAVLGVVDPRSGRITVIGRSNEWYGQHQCLQRRNMLVCVVDGVLSAWRLP</sequence>
<dbReference type="Gene3D" id="2.130.10.10">
    <property type="entry name" value="YVTN repeat-like/Quinoprotein amine dehydrogenase"/>
    <property type="match status" value="2"/>
</dbReference>
<evidence type="ECO:0000313" key="4">
    <source>
        <dbReference type="Proteomes" id="UP001059617"/>
    </source>
</evidence>
<feature type="domain" description="Pyrrolo-quinoline quinone repeat" evidence="2">
    <location>
        <begin position="194"/>
        <end position="348"/>
    </location>
</feature>
<dbReference type="SUPFAM" id="SSF50998">
    <property type="entry name" value="Quinoprotein alcohol dehydrogenase-like"/>
    <property type="match status" value="1"/>
</dbReference>
<protein>
    <submittedName>
        <fullName evidence="3">PQQ-like beta-propeller repeat protein</fullName>
    </submittedName>
</protein>
<dbReference type="Proteomes" id="UP001059617">
    <property type="component" value="Chromosome"/>
</dbReference>
<reference evidence="3" key="2">
    <citation type="submission" date="2022-09" db="EMBL/GenBank/DDBJ databases">
        <title>Biosynthetic gene clusters of Dactylosporangioum fulvum.</title>
        <authorList>
            <person name="Caradec T."/>
        </authorList>
    </citation>
    <scope>NUCLEOTIDE SEQUENCE</scope>
    <source>
        <strain evidence="3">NRRL B-16292</strain>
    </source>
</reference>
<dbReference type="InterPro" id="IPR011047">
    <property type="entry name" value="Quinoprotein_ADH-like_sf"/>
</dbReference>
<organism evidence="3 4">
    <name type="scientific">Dactylosporangium fulvum</name>
    <dbReference type="NCBI Taxonomy" id="53359"/>
    <lineage>
        <taxon>Bacteria</taxon>
        <taxon>Bacillati</taxon>
        <taxon>Actinomycetota</taxon>
        <taxon>Actinomycetes</taxon>
        <taxon>Micromonosporales</taxon>
        <taxon>Micromonosporaceae</taxon>
        <taxon>Dactylosporangium</taxon>
    </lineage>
</organism>
<dbReference type="PANTHER" id="PTHR34512:SF30">
    <property type="entry name" value="OUTER MEMBRANE PROTEIN ASSEMBLY FACTOR BAMB"/>
    <property type="match status" value="1"/>
</dbReference>
<accession>A0ABY5W5M5</accession>
<evidence type="ECO:0000259" key="2">
    <source>
        <dbReference type="Pfam" id="PF13360"/>
    </source>
</evidence>
<dbReference type="RefSeq" id="WP_259863444.1">
    <property type="nucleotide sequence ID" value="NZ_BAAAST010000020.1"/>
</dbReference>
<dbReference type="Pfam" id="PF13360">
    <property type="entry name" value="PQQ_2"/>
    <property type="match status" value="1"/>
</dbReference>
<dbReference type="InterPro" id="IPR002372">
    <property type="entry name" value="PQQ_rpt_dom"/>
</dbReference>
<dbReference type="InterPro" id="IPR015943">
    <property type="entry name" value="WD40/YVTN_repeat-like_dom_sf"/>
</dbReference>
<gene>
    <name evidence="3" type="ORF">Dfulv_14355</name>
</gene>
<dbReference type="PANTHER" id="PTHR34512">
    <property type="entry name" value="CELL SURFACE PROTEIN"/>
    <property type="match status" value="1"/>
</dbReference>
<reference evidence="3" key="1">
    <citation type="submission" date="2021-04" db="EMBL/GenBank/DDBJ databases">
        <authorList>
            <person name="Hartkoorn R.C."/>
            <person name="Beaudoing E."/>
            <person name="Hot D."/>
        </authorList>
    </citation>
    <scope>NUCLEOTIDE SEQUENCE</scope>
    <source>
        <strain evidence="3">NRRL B-16292</strain>
    </source>
</reference>
<keyword evidence="4" id="KW-1185">Reference proteome</keyword>
<feature type="region of interest" description="Disordered" evidence="1">
    <location>
        <begin position="1"/>
        <end position="22"/>
    </location>
</feature>